<dbReference type="Pfam" id="PF03819">
    <property type="entry name" value="MazG"/>
    <property type="match status" value="2"/>
</dbReference>
<dbReference type="EMBL" id="JASBRG010000007">
    <property type="protein sequence ID" value="MDI3322048.1"/>
    <property type="molecule type" value="Genomic_DNA"/>
</dbReference>
<dbReference type="PANTHER" id="PTHR30522:SF0">
    <property type="entry name" value="NUCLEOSIDE TRIPHOSPHATE PYROPHOSPHOHYDROLASE"/>
    <property type="match status" value="1"/>
</dbReference>
<reference evidence="2 3" key="1">
    <citation type="submission" date="2023-05" db="EMBL/GenBank/DDBJ databases">
        <title>Genome sequence of Pinibacter sp. MAH-24.</title>
        <authorList>
            <person name="Huq M.A."/>
        </authorList>
    </citation>
    <scope>NUCLEOTIDE SEQUENCE [LARGE SCALE GENOMIC DNA]</scope>
    <source>
        <strain evidence="2 3">MAH-24</strain>
    </source>
</reference>
<dbReference type="RefSeq" id="WP_282336171.1">
    <property type="nucleotide sequence ID" value="NZ_JASBRG010000007.1"/>
</dbReference>
<sequence length="260" mass="30573">MEQENLSASFLKLVQIMDDLREKCPWDRKQTIQTLRQQTIEETFELADSITDESWKGIKEELGDLLLHILFYSKIGTEQQHFTLTEVIDGISEKLIFRHPHIYGDVQVNDEEDVKRNWEKLKLKEGKKSVLSGVPKSLPATVKAMRLQEKAKQVGFEWDNKEQVWDKVQEELQELQEVVKENDKNRIEDEFGDVVFSLINYARFLQIDAENALERTNKKFIQRFTQMELIASEQGKQLHDMTLQEMDALWNTVKKQKQSS</sequence>
<dbReference type="NCBIfam" id="NF007113">
    <property type="entry name" value="PRK09562.1"/>
    <property type="match status" value="1"/>
</dbReference>
<name>A0ABT6RHN1_9BACT</name>
<dbReference type="PANTHER" id="PTHR30522">
    <property type="entry name" value="NUCLEOSIDE TRIPHOSPHATE PYROPHOSPHOHYDROLASE"/>
    <property type="match status" value="1"/>
</dbReference>
<dbReference type="SUPFAM" id="SSF101386">
    <property type="entry name" value="all-alpha NTP pyrophosphatases"/>
    <property type="match status" value="2"/>
</dbReference>
<evidence type="ECO:0000259" key="1">
    <source>
        <dbReference type="Pfam" id="PF03819"/>
    </source>
</evidence>
<organism evidence="2 3">
    <name type="scientific">Pinibacter soli</name>
    <dbReference type="NCBI Taxonomy" id="3044211"/>
    <lineage>
        <taxon>Bacteria</taxon>
        <taxon>Pseudomonadati</taxon>
        <taxon>Bacteroidota</taxon>
        <taxon>Chitinophagia</taxon>
        <taxon>Chitinophagales</taxon>
        <taxon>Chitinophagaceae</taxon>
        <taxon>Pinibacter</taxon>
    </lineage>
</organism>
<keyword evidence="2" id="KW-0378">Hydrolase</keyword>
<protein>
    <submittedName>
        <fullName evidence="2">Nucleoside triphosphate pyrophosphohydrolase</fullName>
        <ecNumber evidence="2">3.6.1.9</ecNumber>
    </submittedName>
</protein>
<evidence type="ECO:0000313" key="3">
    <source>
        <dbReference type="Proteomes" id="UP001226434"/>
    </source>
</evidence>
<dbReference type="InterPro" id="IPR048011">
    <property type="entry name" value="NTP-PPase_MazG-like_C"/>
</dbReference>
<accession>A0ABT6RHN1</accession>
<dbReference type="InterPro" id="IPR011551">
    <property type="entry name" value="NTP_PyrPHydrolase_MazG"/>
</dbReference>
<dbReference type="Proteomes" id="UP001226434">
    <property type="component" value="Unassembled WGS sequence"/>
</dbReference>
<feature type="domain" description="NTP pyrophosphohydrolase MazG-like" evidence="1">
    <location>
        <begin position="30"/>
        <end position="102"/>
    </location>
</feature>
<dbReference type="CDD" id="cd11528">
    <property type="entry name" value="NTP-PPase_MazG_Nterm"/>
    <property type="match status" value="1"/>
</dbReference>
<dbReference type="InterPro" id="IPR004518">
    <property type="entry name" value="MazG-like_dom"/>
</dbReference>
<keyword evidence="3" id="KW-1185">Reference proteome</keyword>
<dbReference type="EC" id="3.6.1.9" evidence="2"/>
<gene>
    <name evidence="2" type="primary">mazG</name>
    <name evidence="2" type="ORF">QJ048_19810</name>
</gene>
<comment type="caution">
    <text evidence="2">The sequence shown here is derived from an EMBL/GenBank/DDBJ whole genome shotgun (WGS) entry which is preliminary data.</text>
</comment>
<dbReference type="GO" id="GO:0047429">
    <property type="term" value="F:nucleoside triphosphate diphosphatase activity"/>
    <property type="evidence" value="ECO:0007669"/>
    <property type="project" value="UniProtKB-EC"/>
</dbReference>
<dbReference type="NCBIfam" id="TIGR00444">
    <property type="entry name" value="mazG"/>
    <property type="match status" value="1"/>
</dbReference>
<evidence type="ECO:0000313" key="2">
    <source>
        <dbReference type="EMBL" id="MDI3322048.1"/>
    </source>
</evidence>
<feature type="domain" description="NTP pyrophosphohydrolase MazG-like" evidence="1">
    <location>
        <begin position="166"/>
        <end position="223"/>
    </location>
</feature>
<dbReference type="CDD" id="cd11529">
    <property type="entry name" value="NTP-PPase_MazG_Cterm"/>
    <property type="match status" value="1"/>
</dbReference>
<dbReference type="InterPro" id="IPR048015">
    <property type="entry name" value="NTP-PPase_MazG-like_N"/>
</dbReference>
<proteinExistence type="predicted"/>
<dbReference type="Gene3D" id="1.10.287.1080">
    <property type="entry name" value="MazG-like"/>
    <property type="match status" value="2"/>
</dbReference>